<feature type="domain" description="HTH iclR-type" evidence="4">
    <location>
        <begin position="8"/>
        <end position="70"/>
    </location>
</feature>
<evidence type="ECO:0000259" key="5">
    <source>
        <dbReference type="PROSITE" id="PS51078"/>
    </source>
</evidence>
<feature type="domain" description="IclR-ED" evidence="5">
    <location>
        <begin position="64"/>
        <end position="254"/>
    </location>
</feature>
<evidence type="ECO:0000256" key="1">
    <source>
        <dbReference type="ARBA" id="ARBA00023015"/>
    </source>
</evidence>
<comment type="caution">
    <text evidence="6">The sequence shown here is derived from an EMBL/GenBank/DDBJ whole genome shotgun (WGS) entry which is preliminary data.</text>
</comment>
<sequence>MQNNNGVIKSVQKAIHIFKVLMNSEGELSISEIEKLTGYNASTIHHILKTMLEEGIISQNKANKKYELGPEIFGVLVRQKLYERFFSKAYPFLEKCAEVTGETTNIFIRDEEEAVCIKGYESKQTLRAYLMIGRRIPLTCTAVGKIFLAYMNSNDLKIFLQINGLKKYTPYTITDEKLFYEELKATIKRGYSIEKEEFEEMITAIGAPILDNKGNVIAAISTIVPSVRADEKRIQELGYIVKQTAAEISETLYNVFY</sequence>
<dbReference type="OrthoDB" id="9791752at2"/>
<name>A0A162MNN3_9FIRM</name>
<dbReference type="InterPro" id="IPR029016">
    <property type="entry name" value="GAF-like_dom_sf"/>
</dbReference>
<evidence type="ECO:0000313" key="7">
    <source>
        <dbReference type="Proteomes" id="UP000075737"/>
    </source>
</evidence>
<dbReference type="GO" id="GO:0045892">
    <property type="term" value="P:negative regulation of DNA-templated transcription"/>
    <property type="evidence" value="ECO:0007669"/>
    <property type="project" value="TreeGrafter"/>
</dbReference>
<dbReference type="InterPro" id="IPR036388">
    <property type="entry name" value="WH-like_DNA-bd_sf"/>
</dbReference>
<evidence type="ECO:0000256" key="3">
    <source>
        <dbReference type="ARBA" id="ARBA00023163"/>
    </source>
</evidence>
<dbReference type="InterPro" id="IPR036390">
    <property type="entry name" value="WH_DNA-bd_sf"/>
</dbReference>
<gene>
    <name evidence="6" type="primary">allR</name>
    <name evidence="6" type="ORF">ATZ99_10460</name>
</gene>
<dbReference type="Pfam" id="PF01614">
    <property type="entry name" value="IclR_C"/>
    <property type="match status" value="1"/>
</dbReference>
<dbReference type="PANTHER" id="PTHR30136:SF24">
    <property type="entry name" value="HTH-TYPE TRANSCRIPTIONAL REPRESSOR ALLR"/>
    <property type="match status" value="1"/>
</dbReference>
<organism evidence="6 7">
    <name type="scientific">Thermovenabulum gondwanense</name>
    <dbReference type="NCBI Taxonomy" id="520767"/>
    <lineage>
        <taxon>Bacteria</taxon>
        <taxon>Bacillati</taxon>
        <taxon>Bacillota</taxon>
        <taxon>Clostridia</taxon>
        <taxon>Thermosediminibacterales</taxon>
        <taxon>Thermosediminibacteraceae</taxon>
        <taxon>Thermovenabulum</taxon>
    </lineage>
</organism>
<dbReference type="AlphaFoldDB" id="A0A162MNN3"/>
<protein>
    <submittedName>
        <fullName evidence="6">HTH-type transcriptional repressor AllR</fullName>
    </submittedName>
</protein>
<keyword evidence="3" id="KW-0804">Transcription</keyword>
<dbReference type="RefSeq" id="WP_068748177.1">
    <property type="nucleotide sequence ID" value="NZ_LOHZ01000025.1"/>
</dbReference>
<proteinExistence type="predicted"/>
<dbReference type="PROSITE" id="PS51077">
    <property type="entry name" value="HTH_ICLR"/>
    <property type="match status" value="1"/>
</dbReference>
<dbReference type="Gene3D" id="3.30.450.40">
    <property type="match status" value="1"/>
</dbReference>
<dbReference type="InterPro" id="IPR050707">
    <property type="entry name" value="HTH_MetabolicPath_Reg"/>
</dbReference>
<keyword evidence="1" id="KW-0805">Transcription regulation</keyword>
<evidence type="ECO:0000256" key="2">
    <source>
        <dbReference type="ARBA" id="ARBA00023125"/>
    </source>
</evidence>
<dbReference type="Gene3D" id="1.10.10.10">
    <property type="entry name" value="Winged helix-like DNA-binding domain superfamily/Winged helix DNA-binding domain"/>
    <property type="match status" value="1"/>
</dbReference>
<evidence type="ECO:0000313" key="6">
    <source>
        <dbReference type="EMBL" id="KYO66801.1"/>
    </source>
</evidence>
<dbReference type="InterPro" id="IPR014757">
    <property type="entry name" value="Tscrpt_reg_IclR_C"/>
</dbReference>
<dbReference type="SMART" id="SM00346">
    <property type="entry name" value="HTH_ICLR"/>
    <property type="match status" value="1"/>
</dbReference>
<dbReference type="PANTHER" id="PTHR30136">
    <property type="entry name" value="HELIX-TURN-HELIX TRANSCRIPTIONAL REGULATOR, ICLR FAMILY"/>
    <property type="match status" value="1"/>
</dbReference>
<dbReference type="Pfam" id="PF09339">
    <property type="entry name" value="HTH_IclR"/>
    <property type="match status" value="1"/>
</dbReference>
<dbReference type="InterPro" id="IPR011991">
    <property type="entry name" value="ArsR-like_HTH"/>
</dbReference>
<keyword evidence="2" id="KW-0238">DNA-binding</keyword>
<dbReference type="SUPFAM" id="SSF46785">
    <property type="entry name" value="Winged helix' DNA-binding domain"/>
    <property type="match status" value="1"/>
</dbReference>
<accession>A0A162MNN3</accession>
<dbReference type="GO" id="GO:0003700">
    <property type="term" value="F:DNA-binding transcription factor activity"/>
    <property type="evidence" value="ECO:0007669"/>
    <property type="project" value="TreeGrafter"/>
</dbReference>
<dbReference type="SUPFAM" id="SSF55781">
    <property type="entry name" value="GAF domain-like"/>
    <property type="match status" value="1"/>
</dbReference>
<dbReference type="Proteomes" id="UP000075737">
    <property type="component" value="Unassembled WGS sequence"/>
</dbReference>
<dbReference type="InterPro" id="IPR005471">
    <property type="entry name" value="Tscrpt_reg_IclR_N"/>
</dbReference>
<dbReference type="CDD" id="cd00090">
    <property type="entry name" value="HTH_ARSR"/>
    <property type="match status" value="1"/>
</dbReference>
<dbReference type="GO" id="GO:0003677">
    <property type="term" value="F:DNA binding"/>
    <property type="evidence" value="ECO:0007669"/>
    <property type="project" value="UniProtKB-KW"/>
</dbReference>
<keyword evidence="7" id="KW-1185">Reference proteome</keyword>
<dbReference type="PROSITE" id="PS51078">
    <property type="entry name" value="ICLR_ED"/>
    <property type="match status" value="1"/>
</dbReference>
<dbReference type="STRING" id="520767.ATZ99_10460"/>
<dbReference type="EMBL" id="LOHZ01000025">
    <property type="protein sequence ID" value="KYO66801.1"/>
    <property type="molecule type" value="Genomic_DNA"/>
</dbReference>
<evidence type="ECO:0000259" key="4">
    <source>
        <dbReference type="PROSITE" id="PS51077"/>
    </source>
</evidence>
<reference evidence="6 7" key="1">
    <citation type="submission" date="2015-12" db="EMBL/GenBank/DDBJ databases">
        <title>Draft genome of Thermovenabulum gondwanense isolated from a red thermophilic microbial mat colonisisng an outflow channel of a bore well.</title>
        <authorList>
            <person name="Patel B.K."/>
        </authorList>
    </citation>
    <scope>NUCLEOTIDE SEQUENCE [LARGE SCALE GENOMIC DNA]</scope>
    <source>
        <strain evidence="6 7">R270</strain>
    </source>
</reference>